<reference evidence="1" key="1">
    <citation type="submission" date="2020-05" db="EMBL/GenBank/DDBJ databases">
        <authorList>
            <person name="Chiriac C."/>
            <person name="Salcher M."/>
            <person name="Ghai R."/>
            <person name="Kavagutti S V."/>
        </authorList>
    </citation>
    <scope>NUCLEOTIDE SEQUENCE</scope>
</reference>
<protein>
    <submittedName>
        <fullName evidence="1">Unannotated protein</fullName>
    </submittedName>
</protein>
<dbReference type="EMBL" id="CAFBIY010000096">
    <property type="protein sequence ID" value="CAB4851795.1"/>
    <property type="molecule type" value="Genomic_DNA"/>
</dbReference>
<name>A0A6J7C351_9ZZZZ</name>
<sequence length="40" mass="4306">MPIAWNGPVIHSSMWLRAVAPRALLTATLPLLPAMSPLLV</sequence>
<dbReference type="AlphaFoldDB" id="A0A6J7C351"/>
<organism evidence="1">
    <name type="scientific">freshwater metagenome</name>
    <dbReference type="NCBI Taxonomy" id="449393"/>
    <lineage>
        <taxon>unclassified sequences</taxon>
        <taxon>metagenomes</taxon>
        <taxon>ecological metagenomes</taxon>
    </lineage>
</organism>
<gene>
    <name evidence="1" type="ORF">UFOPK3267_01725</name>
</gene>
<proteinExistence type="predicted"/>
<accession>A0A6J7C351</accession>
<evidence type="ECO:0000313" key="1">
    <source>
        <dbReference type="EMBL" id="CAB4851795.1"/>
    </source>
</evidence>